<evidence type="ECO:0000259" key="15">
    <source>
        <dbReference type="SMART" id="SM00840"/>
    </source>
</evidence>
<dbReference type="NCBIfam" id="TIGR00435">
    <property type="entry name" value="cysS"/>
    <property type="match status" value="1"/>
</dbReference>
<feature type="region of interest" description="Disordered" evidence="14">
    <location>
        <begin position="167"/>
        <end position="204"/>
    </location>
</feature>
<comment type="subunit">
    <text evidence="3 13">Monomer.</text>
</comment>
<keyword evidence="9 13" id="KW-0067">ATP-binding</keyword>
<dbReference type="SMART" id="SM00840">
    <property type="entry name" value="DALR_2"/>
    <property type="match status" value="1"/>
</dbReference>
<keyword evidence="6 13" id="KW-0479">Metal-binding</keyword>
<feature type="short sequence motif" description="'KMSKS' region" evidence="13">
    <location>
        <begin position="271"/>
        <end position="275"/>
    </location>
</feature>
<gene>
    <name evidence="13" type="primary">cysS</name>
    <name evidence="16" type="ORF">DV701_08445</name>
</gene>
<dbReference type="SUPFAM" id="SSF52374">
    <property type="entry name" value="Nucleotidylyl transferase"/>
    <property type="match status" value="1"/>
</dbReference>
<dbReference type="InterPro" id="IPR032678">
    <property type="entry name" value="tRNA-synt_1_cat_dom"/>
</dbReference>
<evidence type="ECO:0000256" key="13">
    <source>
        <dbReference type="HAMAP-Rule" id="MF_00041"/>
    </source>
</evidence>
<dbReference type="CDD" id="cd00672">
    <property type="entry name" value="CysRS_core"/>
    <property type="match status" value="1"/>
</dbReference>
<keyword evidence="8 13" id="KW-0862">Zinc</keyword>
<keyword evidence="11 13" id="KW-0030">Aminoacyl-tRNA synthetase</keyword>
<evidence type="ECO:0000256" key="10">
    <source>
        <dbReference type="ARBA" id="ARBA00022917"/>
    </source>
</evidence>
<evidence type="ECO:0000256" key="8">
    <source>
        <dbReference type="ARBA" id="ARBA00022833"/>
    </source>
</evidence>
<evidence type="ECO:0000313" key="17">
    <source>
        <dbReference type="Proteomes" id="UP000253790"/>
    </source>
</evidence>
<dbReference type="KEGG" id="orn:DV701_08445"/>
<comment type="subcellular location">
    <subcellularLocation>
        <location evidence="1 13">Cytoplasm</location>
    </subcellularLocation>
</comment>
<dbReference type="OrthoDB" id="9815130at2"/>
<dbReference type="HAMAP" id="MF_00041">
    <property type="entry name" value="Cys_tRNA_synth"/>
    <property type="match status" value="1"/>
</dbReference>
<feature type="compositionally biased region" description="Basic and acidic residues" evidence="14">
    <location>
        <begin position="173"/>
        <end position="185"/>
    </location>
</feature>
<dbReference type="GO" id="GO:0006423">
    <property type="term" value="P:cysteinyl-tRNA aminoacylation"/>
    <property type="evidence" value="ECO:0007669"/>
    <property type="project" value="UniProtKB-UniRule"/>
</dbReference>
<name>A0A345NM98_9MICO</name>
<organism evidence="16 17">
    <name type="scientific">Ornithinimicrobium avium</name>
    <dbReference type="NCBI Taxonomy" id="2283195"/>
    <lineage>
        <taxon>Bacteria</taxon>
        <taxon>Bacillati</taxon>
        <taxon>Actinomycetota</taxon>
        <taxon>Actinomycetes</taxon>
        <taxon>Micrococcales</taxon>
        <taxon>Ornithinimicrobiaceae</taxon>
        <taxon>Ornithinimicrobium</taxon>
    </lineage>
</organism>
<evidence type="ECO:0000256" key="6">
    <source>
        <dbReference type="ARBA" id="ARBA00022723"/>
    </source>
</evidence>
<comment type="catalytic activity">
    <reaction evidence="12 13">
        <text>tRNA(Cys) + L-cysteine + ATP = L-cysteinyl-tRNA(Cys) + AMP + diphosphate</text>
        <dbReference type="Rhea" id="RHEA:17773"/>
        <dbReference type="Rhea" id="RHEA-COMP:9661"/>
        <dbReference type="Rhea" id="RHEA-COMP:9679"/>
        <dbReference type="ChEBI" id="CHEBI:30616"/>
        <dbReference type="ChEBI" id="CHEBI:33019"/>
        <dbReference type="ChEBI" id="CHEBI:35235"/>
        <dbReference type="ChEBI" id="CHEBI:78442"/>
        <dbReference type="ChEBI" id="CHEBI:78517"/>
        <dbReference type="ChEBI" id="CHEBI:456215"/>
        <dbReference type="EC" id="6.1.1.16"/>
    </reaction>
</comment>
<keyword evidence="17" id="KW-1185">Reference proteome</keyword>
<evidence type="ECO:0000256" key="14">
    <source>
        <dbReference type="SAM" id="MobiDB-lite"/>
    </source>
</evidence>
<dbReference type="InterPro" id="IPR009080">
    <property type="entry name" value="tRNAsynth_Ia_anticodon-bd"/>
</dbReference>
<feature type="binding site" evidence="13">
    <location>
        <position position="29"/>
    </location>
    <ligand>
        <name>Zn(2+)</name>
        <dbReference type="ChEBI" id="CHEBI:29105"/>
    </ligand>
</feature>
<feature type="binding site" evidence="13">
    <location>
        <position position="274"/>
    </location>
    <ligand>
        <name>ATP</name>
        <dbReference type="ChEBI" id="CHEBI:30616"/>
    </ligand>
</feature>
<evidence type="ECO:0000313" key="16">
    <source>
        <dbReference type="EMBL" id="AXH96156.1"/>
    </source>
</evidence>
<dbReference type="GO" id="GO:0005524">
    <property type="term" value="F:ATP binding"/>
    <property type="evidence" value="ECO:0007669"/>
    <property type="project" value="UniProtKB-UniRule"/>
</dbReference>
<dbReference type="Pfam" id="PF23493">
    <property type="entry name" value="CysS_C"/>
    <property type="match status" value="1"/>
</dbReference>
<comment type="cofactor">
    <cofactor evidence="13">
        <name>Zn(2+)</name>
        <dbReference type="ChEBI" id="CHEBI:29105"/>
    </cofactor>
    <text evidence="13">Binds 1 zinc ion per subunit.</text>
</comment>
<dbReference type="InterPro" id="IPR014729">
    <property type="entry name" value="Rossmann-like_a/b/a_fold"/>
</dbReference>
<evidence type="ECO:0000256" key="12">
    <source>
        <dbReference type="ARBA" id="ARBA00047398"/>
    </source>
</evidence>
<comment type="similarity">
    <text evidence="2 13">Belongs to the class-I aminoacyl-tRNA synthetase family.</text>
</comment>
<dbReference type="RefSeq" id="WP_114927921.1">
    <property type="nucleotide sequence ID" value="NZ_CP031229.1"/>
</dbReference>
<keyword evidence="10 13" id="KW-0648">Protein biosynthesis</keyword>
<evidence type="ECO:0000256" key="2">
    <source>
        <dbReference type="ARBA" id="ARBA00005594"/>
    </source>
</evidence>
<feature type="short sequence motif" description="'HIGH' region" evidence="13">
    <location>
        <begin position="31"/>
        <end position="41"/>
    </location>
</feature>
<protein>
    <recommendedName>
        <fullName evidence="13">Cysteine--tRNA ligase</fullName>
        <ecNumber evidence="13">6.1.1.16</ecNumber>
    </recommendedName>
    <alternativeName>
        <fullName evidence="13">Cysteinyl-tRNA synthetase</fullName>
        <shortName evidence="13">CysRS</shortName>
    </alternativeName>
</protein>
<evidence type="ECO:0000256" key="5">
    <source>
        <dbReference type="ARBA" id="ARBA00022598"/>
    </source>
</evidence>
<dbReference type="EC" id="6.1.1.16" evidence="13"/>
<dbReference type="PANTHER" id="PTHR10890:SF30">
    <property type="entry name" value="CYSTEINE--TRNA LIGASE"/>
    <property type="match status" value="1"/>
</dbReference>
<keyword evidence="7 13" id="KW-0547">Nucleotide-binding</keyword>
<dbReference type="AlphaFoldDB" id="A0A345NM98"/>
<dbReference type="Pfam" id="PF09190">
    <property type="entry name" value="DALR_2"/>
    <property type="match status" value="1"/>
</dbReference>
<feature type="domain" description="Cysteinyl-tRNA synthetase class Ia DALR" evidence="15">
    <location>
        <begin position="358"/>
        <end position="423"/>
    </location>
</feature>
<evidence type="ECO:0000256" key="9">
    <source>
        <dbReference type="ARBA" id="ARBA00022840"/>
    </source>
</evidence>
<dbReference type="Pfam" id="PF01406">
    <property type="entry name" value="tRNA-synt_1e"/>
    <property type="match status" value="1"/>
</dbReference>
<evidence type="ECO:0000256" key="4">
    <source>
        <dbReference type="ARBA" id="ARBA00022490"/>
    </source>
</evidence>
<accession>A0A345NM98</accession>
<dbReference type="GO" id="GO:0004817">
    <property type="term" value="F:cysteine-tRNA ligase activity"/>
    <property type="evidence" value="ECO:0007669"/>
    <property type="project" value="UniProtKB-UniRule"/>
</dbReference>
<proteinExistence type="inferred from homology"/>
<dbReference type="PANTHER" id="PTHR10890">
    <property type="entry name" value="CYSTEINYL-TRNA SYNTHETASE"/>
    <property type="match status" value="1"/>
</dbReference>
<keyword evidence="5 13" id="KW-0436">Ligase</keyword>
<keyword evidence="4 13" id="KW-0963">Cytoplasm</keyword>
<feature type="binding site" evidence="13">
    <location>
        <position position="244"/>
    </location>
    <ligand>
        <name>Zn(2+)</name>
        <dbReference type="ChEBI" id="CHEBI:29105"/>
    </ligand>
</feature>
<sequence>MSLHLYDTATRELRRFEPLEPGRVGMYICGLTTQGSPHIGHVRFAVAFDILRRWLERGHGYDVTLVRNVTDIDDKILAKSAEADEPWWAWSYQHERETSHALELLGVRPPTYEPRATGHITEMVEMIGTLVDKGHAYAAEDGSGDVYFDVRSWPSYGELTRQRIEDMEAATDADPRGKRDPRDFALWKGHKPGEPDTASWPTPWGRGRPGWHLECSAMARKYLGDTFDIHGGGVDLRFPHHENEQAQSRAAGLGFARLWMHNAWVTVKGSKMGKSLGNALAVTELTRTVRPLVLRYYLGAAHYRSTVEYGDGSLEEALAAVERIEGYVARALEVVGEASDPLLAESRAMPVDEAFPQAFRAALDDDVNVPEALAVVFGTVREGNRALDAAPDGVDQQGTRHTLLQLVAMLDVLGVNPLDPSWGGGAAGEDRAGEVLAALVQDRLDARAKARADKDFATADAVRDQLAALGVVVEDTPAGARWALG</sequence>
<evidence type="ECO:0000256" key="1">
    <source>
        <dbReference type="ARBA" id="ARBA00004496"/>
    </source>
</evidence>
<dbReference type="Proteomes" id="UP000253790">
    <property type="component" value="Chromosome"/>
</dbReference>
<evidence type="ECO:0000256" key="7">
    <source>
        <dbReference type="ARBA" id="ARBA00022741"/>
    </source>
</evidence>
<feature type="binding site" evidence="13">
    <location>
        <position position="240"/>
    </location>
    <ligand>
        <name>Zn(2+)</name>
        <dbReference type="ChEBI" id="CHEBI:29105"/>
    </ligand>
</feature>
<dbReference type="Gene3D" id="1.20.120.1910">
    <property type="entry name" value="Cysteine-tRNA ligase, C-terminal anti-codon recognition domain"/>
    <property type="match status" value="1"/>
</dbReference>
<dbReference type="InterPro" id="IPR056411">
    <property type="entry name" value="CysS_C"/>
</dbReference>
<dbReference type="SUPFAM" id="SSF47323">
    <property type="entry name" value="Anticodon-binding domain of a subclass of class I aminoacyl-tRNA synthetases"/>
    <property type="match status" value="1"/>
</dbReference>
<evidence type="ECO:0000256" key="11">
    <source>
        <dbReference type="ARBA" id="ARBA00023146"/>
    </source>
</evidence>
<evidence type="ECO:0000256" key="3">
    <source>
        <dbReference type="ARBA" id="ARBA00011245"/>
    </source>
</evidence>
<dbReference type="EMBL" id="CP031229">
    <property type="protein sequence ID" value="AXH96156.1"/>
    <property type="molecule type" value="Genomic_DNA"/>
</dbReference>
<dbReference type="PRINTS" id="PR00983">
    <property type="entry name" value="TRNASYNTHCYS"/>
</dbReference>
<dbReference type="Gene3D" id="3.40.50.620">
    <property type="entry name" value="HUPs"/>
    <property type="match status" value="1"/>
</dbReference>
<dbReference type="GO" id="GO:0005829">
    <property type="term" value="C:cytosol"/>
    <property type="evidence" value="ECO:0007669"/>
    <property type="project" value="TreeGrafter"/>
</dbReference>
<dbReference type="InterPro" id="IPR015803">
    <property type="entry name" value="Cys-tRNA-ligase"/>
</dbReference>
<feature type="binding site" evidence="13">
    <location>
        <position position="215"/>
    </location>
    <ligand>
        <name>Zn(2+)</name>
        <dbReference type="ChEBI" id="CHEBI:29105"/>
    </ligand>
</feature>
<dbReference type="FunFam" id="3.40.50.620:FF:000068">
    <property type="entry name" value="Cysteine--tRNA ligase"/>
    <property type="match status" value="1"/>
</dbReference>
<dbReference type="GO" id="GO:0008270">
    <property type="term" value="F:zinc ion binding"/>
    <property type="evidence" value="ECO:0007669"/>
    <property type="project" value="UniProtKB-UniRule"/>
</dbReference>
<dbReference type="InterPro" id="IPR024909">
    <property type="entry name" value="Cys-tRNA/MSH_ligase"/>
</dbReference>
<reference evidence="16 17" key="1">
    <citation type="submission" date="2018-07" db="EMBL/GenBank/DDBJ databases">
        <title>Complete genome sequencing of Ornithinimicrobium sp. AMA3305.</title>
        <authorList>
            <person name="Bae J.-W."/>
        </authorList>
    </citation>
    <scope>NUCLEOTIDE SEQUENCE [LARGE SCALE GENOMIC DNA]</scope>
    <source>
        <strain evidence="16 17">AMA3305</strain>
    </source>
</reference>
<dbReference type="InterPro" id="IPR015273">
    <property type="entry name" value="Cys-tRNA-synt_Ia_DALR"/>
</dbReference>